<organism evidence="7 8">
    <name type="scientific">Leifsonia soli</name>
    <dbReference type="NCBI Taxonomy" id="582665"/>
    <lineage>
        <taxon>Bacteria</taxon>
        <taxon>Bacillati</taxon>
        <taxon>Actinomycetota</taxon>
        <taxon>Actinomycetes</taxon>
        <taxon>Micrococcales</taxon>
        <taxon>Microbacteriaceae</taxon>
        <taxon>Leifsonia</taxon>
    </lineage>
</organism>
<dbReference type="Pfam" id="PF07992">
    <property type="entry name" value="Pyr_redox_2"/>
    <property type="match status" value="1"/>
</dbReference>
<dbReference type="Proteomes" id="UP000589620">
    <property type="component" value="Unassembled WGS sequence"/>
</dbReference>
<evidence type="ECO:0000256" key="3">
    <source>
        <dbReference type="ARBA" id="ARBA00022630"/>
    </source>
</evidence>
<evidence type="ECO:0000256" key="1">
    <source>
        <dbReference type="ARBA" id="ARBA00001974"/>
    </source>
</evidence>
<dbReference type="PANTHER" id="PTHR42913:SF3">
    <property type="entry name" value="64 KDA MITOCHONDRIAL NADH DEHYDROGENASE (EUROFUNG)"/>
    <property type="match status" value="1"/>
</dbReference>
<protein>
    <submittedName>
        <fullName evidence="7">NADH dehydrogenase FAD-containing subunit</fullName>
    </submittedName>
</protein>
<reference evidence="7 8" key="1">
    <citation type="submission" date="2020-07" db="EMBL/GenBank/DDBJ databases">
        <title>Sequencing the genomes of 1000 actinobacteria strains.</title>
        <authorList>
            <person name="Klenk H.-P."/>
        </authorList>
    </citation>
    <scope>NUCLEOTIDE SEQUENCE [LARGE SCALE GENOMIC DNA]</scope>
    <source>
        <strain evidence="7 8">DSM 23871</strain>
    </source>
</reference>
<evidence type="ECO:0000256" key="2">
    <source>
        <dbReference type="ARBA" id="ARBA00005272"/>
    </source>
</evidence>
<keyword evidence="8" id="KW-1185">Reference proteome</keyword>
<evidence type="ECO:0000259" key="6">
    <source>
        <dbReference type="Pfam" id="PF07992"/>
    </source>
</evidence>
<dbReference type="InterPro" id="IPR023753">
    <property type="entry name" value="FAD/NAD-binding_dom"/>
</dbReference>
<dbReference type="EMBL" id="JACCBJ010000001">
    <property type="protein sequence ID" value="NYD76169.1"/>
    <property type="molecule type" value="Genomic_DNA"/>
</dbReference>
<accession>A0A852T3R6</accession>
<dbReference type="PRINTS" id="PR00469">
    <property type="entry name" value="PNDRDTASEII"/>
</dbReference>
<dbReference type="RefSeq" id="WP_179457902.1">
    <property type="nucleotide sequence ID" value="NZ_BAAAPX010000001.1"/>
</dbReference>
<name>A0A852T3R6_9MICO</name>
<dbReference type="SUPFAM" id="SSF51905">
    <property type="entry name" value="FAD/NAD(P)-binding domain"/>
    <property type="match status" value="1"/>
</dbReference>
<evidence type="ECO:0000313" key="8">
    <source>
        <dbReference type="Proteomes" id="UP000589620"/>
    </source>
</evidence>
<dbReference type="GO" id="GO:0019646">
    <property type="term" value="P:aerobic electron transport chain"/>
    <property type="evidence" value="ECO:0007669"/>
    <property type="project" value="TreeGrafter"/>
</dbReference>
<comment type="cofactor">
    <cofactor evidence="1">
        <name>FAD</name>
        <dbReference type="ChEBI" id="CHEBI:57692"/>
    </cofactor>
</comment>
<evidence type="ECO:0000256" key="5">
    <source>
        <dbReference type="ARBA" id="ARBA00023002"/>
    </source>
</evidence>
<proteinExistence type="inferred from homology"/>
<evidence type="ECO:0000313" key="7">
    <source>
        <dbReference type="EMBL" id="NYD76169.1"/>
    </source>
</evidence>
<evidence type="ECO:0000256" key="4">
    <source>
        <dbReference type="ARBA" id="ARBA00022827"/>
    </source>
</evidence>
<keyword evidence="3" id="KW-0285">Flavoprotein</keyword>
<comment type="similarity">
    <text evidence="2">Belongs to the NADH dehydrogenase family.</text>
</comment>
<dbReference type="PRINTS" id="PR00368">
    <property type="entry name" value="FADPNR"/>
</dbReference>
<comment type="caution">
    <text evidence="7">The sequence shown here is derived from an EMBL/GenBank/DDBJ whole genome shotgun (WGS) entry which is preliminary data.</text>
</comment>
<dbReference type="Gene3D" id="3.50.50.100">
    <property type="match status" value="1"/>
</dbReference>
<feature type="domain" description="FAD/NAD(P)-binding" evidence="6">
    <location>
        <begin position="6"/>
        <end position="284"/>
    </location>
</feature>
<sequence>MQQQADVVVVGGGYAGVAAANRLSGTDGVNVTLVNPRPVFVERIRLHQLAAGTDDAIVEFGRVLAPSVHLVVDAVERIDAAARQVELSSGRRLGYDHLVYAAGSVHARSDAPGAAEHARPIAQLADADRLREELAALGSTAPIAVVGGGPLGVEVAAELAEQGRAVTLYCGGPLAPSLHPRGRRSVARRLAALGVAVEDGPGSRVTAVERDAVALADGSTRPSALTVWAAGFVAADLARRSGLTTDRAGRLITDETLTSVDDDRIVAAGDSAAPSGRPLRMSCQAAGPLGGAAADTVLRRIGGQDPAPFVMGFVGLCISLGRRHGIFQFEHRDDTATRAHIGGRAGAAVKELVCRGTVQQLALEARHPGVTRLPAGFGDRERRRMLAVDGWAGGVAGAAPRREGV</sequence>
<gene>
    <name evidence="7" type="ORF">BJ963_003688</name>
</gene>
<dbReference type="PANTHER" id="PTHR42913">
    <property type="entry name" value="APOPTOSIS-INDUCING FACTOR 1"/>
    <property type="match status" value="1"/>
</dbReference>
<dbReference type="InterPro" id="IPR036188">
    <property type="entry name" value="FAD/NAD-bd_sf"/>
</dbReference>
<dbReference type="InterPro" id="IPR051169">
    <property type="entry name" value="NADH-Q_oxidoreductase"/>
</dbReference>
<dbReference type="GO" id="GO:0003955">
    <property type="term" value="F:NAD(P)H dehydrogenase (quinone) activity"/>
    <property type="evidence" value="ECO:0007669"/>
    <property type="project" value="TreeGrafter"/>
</dbReference>
<dbReference type="AlphaFoldDB" id="A0A852T3R6"/>
<keyword evidence="4" id="KW-0274">FAD</keyword>
<keyword evidence="5" id="KW-0560">Oxidoreductase</keyword>